<keyword evidence="9" id="KW-1185">Reference proteome</keyword>
<evidence type="ECO:0000256" key="6">
    <source>
        <dbReference type="SAM" id="Phobius"/>
    </source>
</evidence>
<evidence type="ECO:0000256" key="2">
    <source>
        <dbReference type="ARBA" id="ARBA00005241"/>
    </source>
</evidence>
<dbReference type="PANTHER" id="PTHR16172:SF30">
    <property type="entry name" value="SUGAR BABY, ISOFORM C"/>
    <property type="match status" value="1"/>
</dbReference>
<keyword evidence="5 6" id="KW-0472">Membrane</keyword>
<comment type="similarity">
    <text evidence="2">Belongs to the major facilitator superfamily. MFSD6 family.</text>
</comment>
<dbReference type="AlphaFoldDB" id="A0AAV4QY52"/>
<dbReference type="EMBL" id="BPLQ01005331">
    <property type="protein sequence ID" value="GIY14185.1"/>
    <property type="molecule type" value="Genomic_DNA"/>
</dbReference>
<feature type="transmembrane region" description="Helical" evidence="6">
    <location>
        <begin position="450"/>
        <end position="470"/>
    </location>
</feature>
<feature type="transmembrane region" description="Helical" evidence="6">
    <location>
        <begin position="477"/>
        <end position="496"/>
    </location>
</feature>
<sequence length="602" mass="67057">MAAGKAGQKPDLGKDGAEKTTESFWHIDKEMLRFKIHFLLHSGGLVAAIPFVSLFAKEKLGLAASSLGAVLTAQMFLYIFTKPLIGYIADYFNRLKAIICVLTLITISCYFSLLALPKIEREEAFSSFVSFSNNATYFKREFSKINENETNVLFPDSSQLSVTHQLELKDKKFLLCSFQTGRCFHVSAQYMLMDETENNVGYYIQVKVNKEEEFVTFCNGNNSFDLCACLGPSSCQDSSGDCMSLFCSDVLTTKATNSNDSLFMCSTSTQKLDTIVVSCSAQNVSEDHAMESQRTFSDFHTFQFWVFAFLLSVSSISENANCTLSDTACYESVQKSKADFGKQRLWGSVGWGGFAAFWGWLNGYTGGFLASWSLMAAMFLLCLANITRLELTKPCFAKNILKGVRTVFKSKKFLAFELANLMNGVGIGICWFYLMWFIKSIGGSDLLCGLTIAVQSFGGCIPFMFFSGWIIRKFGHLETVTFALLTYGIRFLYYSYLHDPWWILPMELTHGITYGLNYTTMASFGKISSKPGTEATTQSILFSTHEGLGAGIGCVCVGIGFDYLGVHQTFFFVSIFFGCGFIINFILCLIIKKQNGTLRSKV</sequence>
<evidence type="ECO:0000256" key="5">
    <source>
        <dbReference type="ARBA" id="ARBA00023136"/>
    </source>
</evidence>
<evidence type="ECO:0000256" key="4">
    <source>
        <dbReference type="ARBA" id="ARBA00022989"/>
    </source>
</evidence>
<feature type="domain" description="Major facilitator superfamily associated" evidence="7">
    <location>
        <begin position="32"/>
        <end position="571"/>
    </location>
</feature>
<evidence type="ECO:0000259" key="7">
    <source>
        <dbReference type="Pfam" id="PF12832"/>
    </source>
</evidence>
<reference evidence="8 9" key="1">
    <citation type="submission" date="2021-06" db="EMBL/GenBank/DDBJ databases">
        <title>Caerostris darwini draft genome.</title>
        <authorList>
            <person name="Kono N."/>
            <person name="Arakawa K."/>
        </authorList>
    </citation>
    <scope>NUCLEOTIDE SEQUENCE [LARGE SCALE GENOMIC DNA]</scope>
</reference>
<organism evidence="8 9">
    <name type="scientific">Caerostris darwini</name>
    <dbReference type="NCBI Taxonomy" id="1538125"/>
    <lineage>
        <taxon>Eukaryota</taxon>
        <taxon>Metazoa</taxon>
        <taxon>Ecdysozoa</taxon>
        <taxon>Arthropoda</taxon>
        <taxon>Chelicerata</taxon>
        <taxon>Arachnida</taxon>
        <taxon>Araneae</taxon>
        <taxon>Araneomorphae</taxon>
        <taxon>Entelegynae</taxon>
        <taxon>Araneoidea</taxon>
        <taxon>Araneidae</taxon>
        <taxon>Caerostris</taxon>
    </lineage>
</organism>
<dbReference type="GO" id="GO:0016020">
    <property type="term" value="C:membrane"/>
    <property type="evidence" value="ECO:0007669"/>
    <property type="project" value="UniProtKB-SubCell"/>
</dbReference>
<gene>
    <name evidence="8" type="primary">AVEN_208730_1</name>
    <name evidence="8" type="ORF">CDAR_225591</name>
</gene>
<accession>A0AAV4QY52</accession>
<feature type="transmembrane region" description="Helical" evidence="6">
    <location>
        <begin position="418"/>
        <end position="438"/>
    </location>
</feature>
<keyword evidence="4 6" id="KW-1133">Transmembrane helix</keyword>
<dbReference type="InterPro" id="IPR024989">
    <property type="entry name" value="MFS_assoc_dom"/>
</dbReference>
<feature type="transmembrane region" description="Helical" evidence="6">
    <location>
        <begin position="95"/>
        <end position="116"/>
    </location>
</feature>
<dbReference type="Gene3D" id="1.20.1250.20">
    <property type="entry name" value="MFS general substrate transporter like domains"/>
    <property type="match status" value="3"/>
</dbReference>
<evidence type="ECO:0000256" key="1">
    <source>
        <dbReference type="ARBA" id="ARBA00004141"/>
    </source>
</evidence>
<name>A0AAV4QY52_9ARAC</name>
<evidence type="ECO:0000256" key="3">
    <source>
        <dbReference type="ARBA" id="ARBA00022692"/>
    </source>
</evidence>
<feature type="transmembrane region" description="Helical" evidence="6">
    <location>
        <begin position="38"/>
        <end position="56"/>
    </location>
</feature>
<dbReference type="SUPFAM" id="SSF103473">
    <property type="entry name" value="MFS general substrate transporter"/>
    <property type="match status" value="1"/>
</dbReference>
<feature type="transmembrane region" description="Helical" evidence="6">
    <location>
        <begin position="570"/>
        <end position="591"/>
    </location>
</feature>
<protein>
    <submittedName>
        <fullName evidence="8">MFS_1_like domain-containing protein</fullName>
    </submittedName>
</protein>
<dbReference type="Proteomes" id="UP001054837">
    <property type="component" value="Unassembled WGS sequence"/>
</dbReference>
<dbReference type="Pfam" id="PF12832">
    <property type="entry name" value="MFS_1_like"/>
    <property type="match status" value="1"/>
</dbReference>
<feature type="transmembrane region" description="Helical" evidence="6">
    <location>
        <begin position="68"/>
        <end position="89"/>
    </location>
</feature>
<evidence type="ECO:0000313" key="9">
    <source>
        <dbReference type="Proteomes" id="UP001054837"/>
    </source>
</evidence>
<keyword evidence="3 6" id="KW-0812">Transmembrane</keyword>
<proteinExistence type="inferred from homology"/>
<comment type="subcellular location">
    <subcellularLocation>
        <location evidence="1">Membrane</location>
        <topology evidence="1">Multi-pass membrane protein</topology>
    </subcellularLocation>
</comment>
<dbReference type="InterPro" id="IPR051717">
    <property type="entry name" value="MFS_MFSD6"/>
</dbReference>
<dbReference type="PANTHER" id="PTHR16172">
    <property type="entry name" value="MAJOR FACILITATOR SUPERFAMILY DOMAIN-CONTAINING PROTEIN 6-LIKE"/>
    <property type="match status" value="1"/>
</dbReference>
<evidence type="ECO:0000313" key="8">
    <source>
        <dbReference type="EMBL" id="GIY14185.1"/>
    </source>
</evidence>
<comment type="caution">
    <text evidence="8">The sequence shown here is derived from an EMBL/GenBank/DDBJ whole genome shotgun (WGS) entry which is preliminary data.</text>
</comment>
<dbReference type="InterPro" id="IPR036259">
    <property type="entry name" value="MFS_trans_sf"/>
</dbReference>
<feature type="transmembrane region" description="Helical" evidence="6">
    <location>
        <begin position="367"/>
        <end position="386"/>
    </location>
</feature>